<comment type="subcellular location">
    <subcellularLocation>
        <location evidence="1 6">Membrane</location>
        <topology evidence="1 6">Multi-pass membrane protein</topology>
    </subcellularLocation>
</comment>
<dbReference type="Gene3D" id="1.10.3860.10">
    <property type="entry name" value="Sodium:dicarboxylate symporter"/>
    <property type="match status" value="1"/>
</dbReference>
<sequence length="499" mass="54061">MACDLNDVTTTNDVLPEIVESRKLERIISRIKSFSRSKNKLLTLLTIIGVSVGFIAGFALNGLQLSDSALLWIGLPGELYMRILTATILPLIVSSVIVGAASVDPKANGRISAIALGYIILTNGFGSLFGLIFAVIIKPGSGQSVVDDSVQPDTQNLQTEDIFADLIRNLFPDNIVGSTFQKSQTKYKIKQLPSVENVSGILVNTTSDVFTKSVGTIQGTNILGLIILCALFGMAAGRNKQATEPFIKFFKATETVISLVLGWIIWYTPLGVASLIAHAIAKASSIVTSFTSLGMFLLTLTVAVIVYEFMFMPLMYFITVRKNPYRFHLTAVKAIMTAFVALSTAIAIPEMIKCVENKNKVDPKVSRFVLPLAAALNRDGSALFICVTSIYICEITGNIHSGNVIMVGILAFVGSLAIPAIPSASIVTLIIILSSLGVPPANIGLIMALEWFTDRLRSTINCYGCMMCTAITFRFTKDYIKSDDEEKDKLNPLMEGTHM</sequence>
<feature type="transmembrane region" description="Helical" evidence="6">
    <location>
        <begin position="256"/>
        <end position="281"/>
    </location>
</feature>
<dbReference type="AlphaFoldDB" id="A0AAN8JYC1"/>
<evidence type="ECO:0000313" key="8">
    <source>
        <dbReference type="Proteomes" id="UP001347796"/>
    </source>
</evidence>
<keyword evidence="6" id="KW-0769">Symport</keyword>
<dbReference type="SUPFAM" id="SSF118215">
    <property type="entry name" value="Proton glutamate symport protein"/>
    <property type="match status" value="1"/>
</dbReference>
<dbReference type="PRINTS" id="PR00173">
    <property type="entry name" value="EDTRNSPORT"/>
</dbReference>
<keyword evidence="5 6" id="KW-0472">Membrane</keyword>
<gene>
    <name evidence="7" type="ORF">SNE40_007652</name>
</gene>
<feature type="transmembrane region" description="Helical" evidence="6">
    <location>
        <begin position="80"/>
        <end position="103"/>
    </location>
</feature>
<dbReference type="Proteomes" id="UP001347796">
    <property type="component" value="Unassembled WGS sequence"/>
</dbReference>
<dbReference type="EMBL" id="JAZGQO010000006">
    <property type="protein sequence ID" value="KAK6185410.1"/>
    <property type="molecule type" value="Genomic_DNA"/>
</dbReference>
<feature type="transmembrane region" description="Helical" evidence="6">
    <location>
        <begin position="427"/>
        <end position="449"/>
    </location>
</feature>
<keyword evidence="8" id="KW-1185">Reference proteome</keyword>
<evidence type="ECO:0000256" key="2">
    <source>
        <dbReference type="ARBA" id="ARBA00022448"/>
    </source>
</evidence>
<name>A0AAN8JYC1_PATCE</name>
<feature type="transmembrane region" description="Helical" evidence="6">
    <location>
        <begin position="41"/>
        <end position="60"/>
    </location>
</feature>
<feature type="transmembrane region" description="Helical" evidence="6">
    <location>
        <begin position="115"/>
        <end position="137"/>
    </location>
</feature>
<keyword evidence="2 6" id="KW-0813">Transport</keyword>
<dbReference type="GO" id="GO:0005313">
    <property type="term" value="F:L-glutamate transmembrane transporter activity"/>
    <property type="evidence" value="ECO:0007669"/>
    <property type="project" value="TreeGrafter"/>
</dbReference>
<dbReference type="PANTHER" id="PTHR11958">
    <property type="entry name" value="SODIUM/DICARBOXYLATE SYMPORTER-RELATED"/>
    <property type="match status" value="1"/>
</dbReference>
<evidence type="ECO:0000256" key="4">
    <source>
        <dbReference type="ARBA" id="ARBA00022989"/>
    </source>
</evidence>
<dbReference type="GO" id="GO:0015175">
    <property type="term" value="F:neutral L-amino acid transmembrane transporter activity"/>
    <property type="evidence" value="ECO:0007669"/>
    <property type="project" value="TreeGrafter"/>
</dbReference>
<feature type="transmembrane region" description="Helical" evidence="6">
    <location>
        <begin position="293"/>
        <end position="318"/>
    </location>
</feature>
<feature type="transmembrane region" description="Helical" evidence="6">
    <location>
        <begin position="330"/>
        <end position="348"/>
    </location>
</feature>
<protein>
    <recommendedName>
        <fullName evidence="6">Amino acid transporter</fullName>
    </recommendedName>
</protein>
<dbReference type="InterPro" id="IPR001991">
    <property type="entry name" value="Na-dicarboxylate_symporter"/>
</dbReference>
<dbReference type="PANTHER" id="PTHR11958:SF63">
    <property type="entry name" value="AMINO ACID TRANSPORTER"/>
    <property type="match status" value="1"/>
</dbReference>
<dbReference type="InterPro" id="IPR050746">
    <property type="entry name" value="DAACS"/>
</dbReference>
<feature type="transmembrane region" description="Helical" evidence="6">
    <location>
        <begin position="368"/>
        <end position="392"/>
    </location>
</feature>
<feature type="transmembrane region" description="Helical" evidence="6">
    <location>
        <begin position="404"/>
        <end position="421"/>
    </location>
</feature>
<evidence type="ECO:0000313" key="7">
    <source>
        <dbReference type="EMBL" id="KAK6185410.1"/>
    </source>
</evidence>
<comment type="similarity">
    <text evidence="6">Belongs to the dicarboxylate/amino acid:cation symporter (DAACS) (TC 2.A.23) family.</text>
</comment>
<organism evidence="7 8">
    <name type="scientific">Patella caerulea</name>
    <name type="common">Rayed Mediterranean limpet</name>
    <dbReference type="NCBI Taxonomy" id="87958"/>
    <lineage>
        <taxon>Eukaryota</taxon>
        <taxon>Metazoa</taxon>
        <taxon>Spiralia</taxon>
        <taxon>Lophotrochozoa</taxon>
        <taxon>Mollusca</taxon>
        <taxon>Gastropoda</taxon>
        <taxon>Patellogastropoda</taxon>
        <taxon>Patelloidea</taxon>
        <taxon>Patellidae</taxon>
        <taxon>Patella</taxon>
    </lineage>
</organism>
<proteinExistence type="inferred from homology"/>
<evidence type="ECO:0000256" key="6">
    <source>
        <dbReference type="RuleBase" id="RU361216"/>
    </source>
</evidence>
<keyword evidence="4 6" id="KW-1133">Transmembrane helix</keyword>
<reference evidence="7 8" key="1">
    <citation type="submission" date="2024-01" db="EMBL/GenBank/DDBJ databases">
        <title>The genome of the rayed Mediterranean limpet Patella caerulea (Linnaeus, 1758).</title>
        <authorList>
            <person name="Anh-Thu Weber A."/>
            <person name="Halstead-Nussloch G."/>
        </authorList>
    </citation>
    <scope>NUCLEOTIDE SEQUENCE [LARGE SCALE GENOMIC DNA]</scope>
    <source>
        <strain evidence="7">AATW-2023a</strain>
        <tissue evidence="7">Whole specimen</tissue>
    </source>
</reference>
<evidence type="ECO:0000256" key="1">
    <source>
        <dbReference type="ARBA" id="ARBA00004141"/>
    </source>
</evidence>
<dbReference type="Pfam" id="PF00375">
    <property type="entry name" value="SDF"/>
    <property type="match status" value="1"/>
</dbReference>
<keyword evidence="3 6" id="KW-0812">Transmembrane</keyword>
<comment type="caution">
    <text evidence="7">The sequence shown here is derived from an EMBL/GenBank/DDBJ whole genome shotgun (WGS) entry which is preliminary data.</text>
</comment>
<evidence type="ECO:0000256" key="3">
    <source>
        <dbReference type="ARBA" id="ARBA00022692"/>
    </source>
</evidence>
<dbReference type="InterPro" id="IPR036458">
    <property type="entry name" value="Na:dicarbo_symporter_sf"/>
</dbReference>
<dbReference type="GO" id="GO:0005886">
    <property type="term" value="C:plasma membrane"/>
    <property type="evidence" value="ECO:0007669"/>
    <property type="project" value="TreeGrafter"/>
</dbReference>
<evidence type="ECO:0000256" key="5">
    <source>
        <dbReference type="ARBA" id="ARBA00023136"/>
    </source>
</evidence>
<dbReference type="GO" id="GO:0015501">
    <property type="term" value="F:glutamate:sodium symporter activity"/>
    <property type="evidence" value="ECO:0007669"/>
    <property type="project" value="TreeGrafter"/>
</dbReference>
<accession>A0AAN8JYC1</accession>
<feature type="transmembrane region" description="Helical" evidence="6">
    <location>
        <begin position="217"/>
        <end position="236"/>
    </location>
</feature>